<name>U6M5B7_EIMMA</name>
<evidence type="ECO:0000313" key="3">
    <source>
        <dbReference type="EMBL" id="CDJ59216.1"/>
    </source>
</evidence>
<organism evidence="3 4">
    <name type="scientific">Eimeria maxima</name>
    <name type="common">Coccidian parasite</name>
    <dbReference type="NCBI Taxonomy" id="5804"/>
    <lineage>
        <taxon>Eukaryota</taxon>
        <taxon>Sar</taxon>
        <taxon>Alveolata</taxon>
        <taxon>Apicomplexa</taxon>
        <taxon>Conoidasida</taxon>
        <taxon>Coccidia</taxon>
        <taxon>Eucoccidiorida</taxon>
        <taxon>Eimeriorina</taxon>
        <taxon>Eimeriidae</taxon>
        <taxon>Eimeria</taxon>
    </lineage>
</organism>
<feature type="region of interest" description="Disordered" evidence="1">
    <location>
        <begin position="1041"/>
        <end position="1060"/>
    </location>
</feature>
<dbReference type="Gene3D" id="1.25.40.1050">
    <property type="match status" value="1"/>
</dbReference>
<proteinExistence type="predicted"/>
<feature type="domain" description="Xrn1 helical" evidence="2">
    <location>
        <begin position="108"/>
        <end position="227"/>
    </location>
</feature>
<sequence>MTTLGGFGGDSCRAYRALFYEEKLKIVLNTEKGSNELRHLCRTYLEGLQWVAYYYFRGPDASGWRWYYSYHYAPFMRDVLECDVFKPSFQDTQRMISTGKGAHAQRLDLSYLIERTISLPKGEPYSPFMQLLSILPPQSAALLPPQLRHLLTNPPPELQPFFPNDFEIDMEGVKVPWGGVTLLPFVDESVLERIALPLVEKLPPELLKRNETGRVVLLMREKNEHSWRQHGLLLIDKHSDTYKLGQLASIDPVYEQECFFFKNKIINRSLGVALDIPSLVNRINGSMQEGIPSGNGQHQVFVSSLPWAFPDVVDSCVVEEEVLVLPPLVADRLEAFKVLGVLRILNLKDQVLSPFSYSTARDAVASYVETLRSALQSTDFSSMGPRSGPPVKLQPLPKLHPKDDEFLFPTTPLPGASPAAAVLTPSLFSKCISWHRGTGVKVFKRISSSQSIVLSVMPFSREELHRGSACSIVSLLKPTETLNELLSSRFVLFDYPFVKLASPVAVWHPTFYLPLDFRSTAKCADIPSDPMEQLQEVETEKRRLRAQGIHVADETEAFHFFTQHTAKARTEKIAERQQNSASYWDPEEQVLCGSDKERNLGCAPVQSLEQQLQRLALDVTSALPGTEQQQLSRSYHPDTALSTLLVELRPVEDIVMAEKLVDLQSTSSSSGNPTSSKPFEKKPTACVHFRYGSETVFRLLPLLSTPSSSLLESMQQCHQDVIDAVEAHRKVRWKAGDDVFCIASDRQQQLRPGLTGVLEKDPTSEDSHVLVRVSSWREEPIGFQADLDDACSAICAASSDCGLHIAIFTKETGKPAYVVRFSLPWPNHGSRDLQQSQCRSHLFTSNAVELGKKIVRAFPALGNILDSVGGNGRSIMMNCHLKAADVFRGLPDPAFLASRLASMAAQSPSRRAKAVTKEYAWLPNSMYSALDAERGSRSAGLPDPRAVVLPANVVNCVPAADLLTIQKHIVSKFLVLRKVQQGEDGECRFVYTVKAHLGQRVAYARFRGSVPQGAHGTACGFASKFGGCNIKCSYINDGAERTGATRSPNPQASRGAGSRPLPFARGGAYVDSAVIGLAIRRQLNFRGLSSEKHGQQHEAKIHGWKDAGLILSQISAAERVSLFQKQLAFLEDLCIEVLLDEPCLGASDGNGSIETLRILLCPASHWLPICSEVSEAATA</sequence>
<protein>
    <recommendedName>
        <fullName evidence="2">Xrn1 helical domain-containing protein</fullName>
    </recommendedName>
</protein>
<dbReference type="PANTHER" id="PTHR12341:SF7">
    <property type="entry name" value="5'-3' EXORIBONUCLEASE 1"/>
    <property type="match status" value="1"/>
</dbReference>
<dbReference type="Proteomes" id="UP000030763">
    <property type="component" value="Unassembled WGS sequence"/>
</dbReference>
<dbReference type="GO" id="GO:0005634">
    <property type="term" value="C:nucleus"/>
    <property type="evidence" value="ECO:0007669"/>
    <property type="project" value="TreeGrafter"/>
</dbReference>
<dbReference type="InterPro" id="IPR027073">
    <property type="entry name" value="5_3_exoribonuclease"/>
</dbReference>
<reference evidence="3" key="1">
    <citation type="submission" date="2013-10" db="EMBL/GenBank/DDBJ databases">
        <title>Genomic analysis of the causative agents of coccidiosis in chickens.</title>
        <authorList>
            <person name="Reid A.J."/>
            <person name="Blake D."/>
            <person name="Billington K."/>
            <person name="Browne H."/>
            <person name="Dunn M."/>
            <person name="Hung S."/>
            <person name="Kawahara F."/>
            <person name="Miranda-Saavedra D."/>
            <person name="Mourier T."/>
            <person name="Nagra H."/>
            <person name="Otto T.D."/>
            <person name="Rawlings N."/>
            <person name="Sanchez A."/>
            <person name="Sanders M."/>
            <person name="Subramaniam C."/>
            <person name="Tay Y."/>
            <person name="Dear P."/>
            <person name="Doerig C."/>
            <person name="Gruber A."/>
            <person name="Parkinson J."/>
            <person name="Shirley M."/>
            <person name="Wan K.L."/>
            <person name="Berriman M."/>
            <person name="Tomley F."/>
            <person name="Pain A."/>
        </authorList>
    </citation>
    <scope>NUCLEOTIDE SEQUENCE [LARGE SCALE GENOMIC DNA]</scope>
    <source>
        <strain evidence="3">Weybridge</strain>
    </source>
</reference>
<evidence type="ECO:0000259" key="2">
    <source>
        <dbReference type="Pfam" id="PF17846"/>
    </source>
</evidence>
<dbReference type="OrthoDB" id="372487at2759"/>
<reference evidence="3" key="2">
    <citation type="submission" date="2013-10" db="EMBL/GenBank/DDBJ databases">
        <authorList>
            <person name="Aslett M."/>
        </authorList>
    </citation>
    <scope>NUCLEOTIDE SEQUENCE [LARGE SCALE GENOMIC DNA]</scope>
    <source>
        <strain evidence="3">Weybridge</strain>
    </source>
</reference>
<dbReference type="GeneID" id="25336043"/>
<gene>
    <name evidence="3" type="ORF">EMWEY_00020570</name>
</gene>
<accession>U6M5B7</accession>
<dbReference type="RefSeq" id="XP_013335864.1">
    <property type="nucleotide sequence ID" value="XM_013480410.1"/>
</dbReference>
<dbReference type="EMBL" id="HG720195">
    <property type="protein sequence ID" value="CDJ59216.1"/>
    <property type="molecule type" value="Genomic_DNA"/>
</dbReference>
<dbReference type="GO" id="GO:0004534">
    <property type="term" value="F:5'-3' RNA exonuclease activity"/>
    <property type="evidence" value="ECO:0007669"/>
    <property type="project" value="TreeGrafter"/>
</dbReference>
<dbReference type="PANTHER" id="PTHR12341">
    <property type="entry name" value="5'-&gt;3' EXORIBONUCLEASE"/>
    <property type="match status" value="1"/>
</dbReference>
<dbReference type="GO" id="GO:0003723">
    <property type="term" value="F:RNA binding"/>
    <property type="evidence" value="ECO:0007669"/>
    <property type="project" value="TreeGrafter"/>
</dbReference>
<dbReference type="VEuPathDB" id="ToxoDB:EMWEY_00020570"/>
<dbReference type="GO" id="GO:0000956">
    <property type="term" value="P:nuclear-transcribed mRNA catabolic process"/>
    <property type="evidence" value="ECO:0007669"/>
    <property type="project" value="TreeGrafter"/>
</dbReference>
<feature type="domain" description="Xrn1 helical" evidence="2">
    <location>
        <begin position="15"/>
        <end position="94"/>
    </location>
</feature>
<dbReference type="InterPro" id="IPR041412">
    <property type="entry name" value="Xrn1_helical"/>
</dbReference>
<dbReference type="Pfam" id="PF17846">
    <property type="entry name" value="XRN_M"/>
    <property type="match status" value="2"/>
</dbReference>
<dbReference type="AlphaFoldDB" id="U6M5B7"/>
<keyword evidence="4" id="KW-1185">Reference proteome</keyword>
<evidence type="ECO:0000256" key="1">
    <source>
        <dbReference type="SAM" id="MobiDB-lite"/>
    </source>
</evidence>
<evidence type="ECO:0000313" key="4">
    <source>
        <dbReference type="Proteomes" id="UP000030763"/>
    </source>
</evidence>